<dbReference type="OrthoDB" id="191139at2759"/>
<keyword evidence="5" id="KW-1185">Reference proteome</keyword>
<reference evidence="4 5" key="1">
    <citation type="submission" date="2019-02" db="EMBL/GenBank/DDBJ databases">
        <title>Genome sequencing of the rare red list fungi Dentipellis fragilis.</title>
        <authorList>
            <person name="Buettner E."/>
            <person name="Kellner H."/>
        </authorList>
    </citation>
    <scope>NUCLEOTIDE SEQUENCE [LARGE SCALE GENOMIC DNA]</scope>
    <source>
        <strain evidence="4 5">DSM 105465</strain>
    </source>
</reference>
<dbReference type="EMBL" id="SEOQ01000617">
    <property type="protein sequence ID" value="TFY59477.1"/>
    <property type="molecule type" value="Genomic_DNA"/>
</dbReference>
<evidence type="ECO:0000256" key="1">
    <source>
        <dbReference type="ARBA" id="ARBA00006484"/>
    </source>
</evidence>
<comment type="caution">
    <text evidence="4">The sequence shown here is derived from an EMBL/GenBank/DDBJ whole genome shotgun (WGS) entry which is preliminary data.</text>
</comment>
<dbReference type="STRING" id="205917.A0A4Y9YD38"/>
<dbReference type="SUPFAM" id="SSF51735">
    <property type="entry name" value="NAD(P)-binding Rossmann-fold domains"/>
    <property type="match status" value="2"/>
</dbReference>
<dbReference type="PRINTS" id="PR00081">
    <property type="entry name" value="GDHRDH"/>
</dbReference>
<proteinExistence type="inferred from homology"/>
<comment type="similarity">
    <text evidence="1">Belongs to the short-chain dehydrogenases/reductases (SDR) family.</text>
</comment>
<keyword evidence="2" id="KW-0521">NADP</keyword>
<dbReference type="PANTHER" id="PTHR24320">
    <property type="entry name" value="RETINOL DEHYDROGENASE"/>
    <property type="match status" value="1"/>
</dbReference>
<keyword evidence="3" id="KW-0560">Oxidoreductase</keyword>
<dbReference type="Proteomes" id="UP000298327">
    <property type="component" value="Unassembled WGS sequence"/>
</dbReference>
<dbReference type="PANTHER" id="PTHR24320:SF282">
    <property type="entry name" value="WW DOMAIN-CONTAINING OXIDOREDUCTASE"/>
    <property type="match status" value="1"/>
</dbReference>
<evidence type="ECO:0000256" key="2">
    <source>
        <dbReference type="ARBA" id="ARBA00022857"/>
    </source>
</evidence>
<dbReference type="GO" id="GO:0016491">
    <property type="term" value="F:oxidoreductase activity"/>
    <property type="evidence" value="ECO:0007669"/>
    <property type="project" value="UniProtKB-KW"/>
</dbReference>
<dbReference type="InterPro" id="IPR002347">
    <property type="entry name" value="SDR_fam"/>
</dbReference>
<dbReference type="Gene3D" id="3.40.50.720">
    <property type="entry name" value="NAD(P)-binding Rossmann-like Domain"/>
    <property type="match status" value="2"/>
</dbReference>
<evidence type="ECO:0000313" key="4">
    <source>
        <dbReference type="EMBL" id="TFY59477.1"/>
    </source>
</evidence>
<evidence type="ECO:0000256" key="3">
    <source>
        <dbReference type="ARBA" id="ARBA00023002"/>
    </source>
</evidence>
<dbReference type="InterPro" id="IPR036291">
    <property type="entry name" value="NAD(P)-bd_dom_sf"/>
</dbReference>
<protein>
    <submittedName>
        <fullName evidence="4">Uncharacterized protein</fullName>
    </submittedName>
</protein>
<name>A0A4Y9YD38_9AGAM</name>
<organism evidence="4 5">
    <name type="scientific">Dentipellis fragilis</name>
    <dbReference type="NCBI Taxonomy" id="205917"/>
    <lineage>
        <taxon>Eukaryota</taxon>
        <taxon>Fungi</taxon>
        <taxon>Dikarya</taxon>
        <taxon>Basidiomycota</taxon>
        <taxon>Agaricomycotina</taxon>
        <taxon>Agaricomycetes</taxon>
        <taxon>Russulales</taxon>
        <taxon>Hericiaceae</taxon>
        <taxon>Dentipellis</taxon>
    </lineage>
</organism>
<accession>A0A4Y9YD38</accession>
<dbReference type="AlphaFoldDB" id="A0A4Y9YD38"/>
<dbReference type="Pfam" id="PF00106">
    <property type="entry name" value="adh_short"/>
    <property type="match status" value="2"/>
</dbReference>
<sequence>MTIDIEKRLPSAPVRSEAYTIDRSYCTQSEAKARKSRNALAPGTRYFDHVTACSPTRANQFRRTYASSRTTNFRQVKISSTPTAMANSSRPSSAAPFAILKTDSKIANAEALHSLNGGPLHSPASNRPHGIKLRTCALDYSSSSALMRHFEPNSSWAWVHIKAPNYNPKRDIPDLTGKVVIVTGANSGIGLRTSEQLALHGAKVYLACRTGSKAQAAIASIENATPSLKGQGRVVWLPLDLSSVVGSKKAADEFLAKEKRLDILINNAGRLAENYELSKEGLELSVAVNHFGHFIFTKTLLPLMKETAKRGDSDVRIVNLSSSAHTNPGNTKFGSLEKLNDPQGEPGKENVWGSKFKRYGKSKLMNVLFTTELQKHLDAENVPITVLAVHPGGVATEGASELELPWYFKIFLEFFAMDPLEGAFTSLFAATSAQIAAEREKYKGKISSSVWKTIGFSLPNANANITPRACREPIRFASLTPVSHRALNTASIWRIKGYIFARCDYDPARDIPDLTGKIAIVTGANSGIGLCTSEQLALHGAKVYIACRSEKRAREAIVGIEDRTPSLKTQSKLEWLPLDLSSIVSSKAAAEEFMEREKRLDILVNNAGRMAADYVLSDEGLELSVAVNHLGHFVFTNTLLSLMKETSKLRDSDIRIINVSSSAYIRPGNTNFSSVKEFNDPQSGLGKENVWGPSFKRYGKSKLMNHLFTAELQRRIDADSENTPITVITVHPGGVDSEGARQLRFPWYIKLFMKIFATSPLQGAFTSLFAATSPQVAVEREKYKGRYLVPYGKIATGTRAARDPSLARTLWETSVRVSGDILAQERQ</sequence>
<evidence type="ECO:0000313" key="5">
    <source>
        <dbReference type="Proteomes" id="UP000298327"/>
    </source>
</evidence>
<gene>
    <name evidence="4" type="ORF">EVG20_g7778</name>
</gene>